<dbReference type="AlphaFoldDB" id="A0A553WI63"/>
<accession>A0A553WI63</accession>
<dbReference type="Proteomes" id="UP000320160">
    <property type="component" value="Unassembled WGS sequence"/>
</dbReference>
<dbReference type="InterPro" id="IPR007730">
    <property type="entry name" value="SPOR-like_dom"/>
</dbReference>
<evidence type="ECO:0000259" key="2">
    <source>
        <dbReference type="PROSITE" id="PS51724"/>
    </source>
</evidence>
<comment type="caution">
    <text evidence="3">The sequence shown here is derived from an EMBL/GenBank/DDBJ whole genome shotgun (WGS) entry which is preliminary data.</text>
</comment>
<evidence type="ECO:0000256" key="1">
    <source>
        <dbReference type="SAM" id="SignalP"/>
    </source>
</evidence>
<gene>
    <name evidence="3" type="ORF">FOM92_02865</name>
</gene>
<dbReference type="RefSeq" id="WP_143775273.1">
    <property type="nucleotide sequence ID" value="NZ_VKKU01000001.1"/>
</dbReference>
<keyword evidence="4" id="KW-1185">Reference proteome</keyword>
<proteinExistence type="predicted"/>
<dbReference type="Pfam" id="PF14559">
    <property type="entry name" value="TPR_19"/>
    <property type="match status" value="1"/>
</dbReference>
<dbReference type="SUPFAM" id="SSF110997">
    <property type="entry name" value="Sporulation related repeat"/>
    <property type="match status" value="1"/>
</dbReference>
<dbReference type="EMBL" id="VKKU01000001">
    <property type="protein sequence ID" value="TSB04385.1"/>
    <property type="molecule type" value="Genomic_DNA"/>
</dbReference>
<dbReference type="PROSITE" id="PS51724">
    <property type="entry name" value="SPOR"/>
    <property type="match status" value="1"/>
</dbReference>
<feature type="domain" description="SPOR" evidence="2">
    <location>
        <begin position="348"/>
        <end position="432"/>
    </location>
</feature>
<dbReference type="InterPro" id="IPR011990">
    <property type="entry name" value="TPR-like_helical_dom_sf"/>
</dbReference>
<organism evidence="3 4">
    <name type="scientific">Sphingorhabdus contaminans</name>
    <dbReference type="NCBI Taxonomy" id="1343899"/>
    <lineage>
        <taxon>Bacteria</taxon>
        <taxon>Pseudomonadati</taxon>
        <taxon>Pseudomonadota</taxon>
        <taxon>Alphaproteobacteria</taxon>
        <taxon>Sphingomonadales</taxon>
        <taxon>Sphingomonadaceae</taxon>
        <taxon>Sphingorhabdus</taxon>
    </lineage>
</organism>
<dbReference type="Gene3D" id="3.30.70.1070">
    <property type="entry name" value="Sporulation related repeat"/>
    <property type="match status" value="1"/>
</dbReference>
<sequence>MNSKFVVKLALSTAFVAVPAMTASTAGFGSTDKVSAKKAGPEKAYDWAKKAEQAFAKGKADRALTFAELAVEADMQNRDYRGLLARIYMSQGRFVSAERTLMDVMELGQVDPRTVISLALARIAQGNVDSAVMLVEANRSILPVSDYGLTLALAGRAGEAVNILSDAIRADSATVRTRQNLALAYALDGRWRDARIMASQDMAQSQVNDRIAEWAQFARPEAYTLRVAGLLKVRPNMADTGQPVRLALNSAPSAGLAQAEVPAAPVEMASAPQAAPVELAALGPAPVSDSVGFAAVEAAVNTVESDPLAVAAVEEAPLIKAPVVPAKAAAPAAPVKLALADVPASKPSLKSSTHLVQLGAFSNAANAAAAWNKYSKRYGVLSGLDSASSTVTVNGKKFVRLAATGFTNSASANAACSKIKAQGGVCLVRAVGAEKPVRMASAAGRKIAAR</sequence>
<dbReference type="GO" id="GO:0042834">
    <property type="term" value="F:peptidoglycan binding"/>
    <property type="evidence" value="ECO:0007669"/>
    <property type="project" value="InterPro"/>
</dbReference>
<dbReference type="Gene3D" id="1.25.40.10">
    <property type="entry name" value="Tetratricopeptide repeat domain"/>
    <property type="match status" value="1"/>
</dbReference>
<protein>
    <submittedName>
        <fullName evidence="3">Tetratricopeptide repeat protein</fullName>
    </submittedName>
</protein>
<evidence type="ECO:0000313" key="3">
    <source>
        <dbReference type="EMBL" id="TSB04385.1"/>
    </source>
</evidence>
<dbReference type="InterPro" id="IPR036680">
    <property type="entry name" value="SPOR-like_sf"/>
</dbReference>
<evidence type="ECO:0000313" key="4">
    <source>
        <dbReference type="Proteomes" id="UP000320160"/>
    </source>
</evidence>
<reference evidence="3 4" key="1">
    <citation type="submission" date="2019-07" db="EMBL/GenBank/DDBJ databases">
        <authorList>
            <person name="Park M."/>
        </authorList>
    </citation>
    <scope>NUCLEOTIDE SEQUENCE [LARGE SCALE GENOMIC DNA]</scope>
    <source>
        <strain evidence="3 4">KCTC32445</strain>
    </source>
</reference>
<keyword evidence="1" id="KW-0732">Signal</keyword>
<feature type="chain" id="PRO_5021792377" evidence="1">
    <location>
        <begin position="23"/>
        <end position="450"/>
    </location>
</feature>
<feature type="signal peptide" evidence="1">
    <location>
        <begin position="1"/>
        <end position="22"/>
    </location>
</feature>
<dbReference type="OrthoDB" id="7388953at2"/>
<dbReference type="SUPFAM" id="SSF48452">
    <property type="entry name" value="TPR-like"/>
    <property type="match status" value="1"/>
</dbReference>
<name>A0A553WI63_9SPHN</name>
<dbReference type="Pfam" id="PF05036">
    <property type="entry name" value="SPOR"/>
    <property type="match status" value="1"/>
</dbReference>